<evidence type="ECO:0000313" key="1">
    <source>
        <dbReference type="EMBL" id="THG43824.1"/>
    </source>
</evidence>
<sequence>MADYSVYPFIRNDKPLKRNHKYPIYLRVRIYDRETKVPTHLDVAPADWNDKKKEPKERTLRLALNSKVLAVETFLNGCIANNMPLSLEIVKNHLSSSNPRTRKSSNGTFYDYYLAFVERMKATLSQPTIMAYMITYNALKAFRKAIDITDINLTLIEGFDVFLRDVKGNNDGGRANKHKNIKTVILDMIKHDLPVKNPYPLFKMPKCSVKETYLEKSEIELLRKLYVKLPKGSLLFRCLEMYLFACYCGLRLSDVVTLKWNNIDFEKGLIIKKQIKTRAEVKAPLFERARDLLLSVLPSKKKIGSEDVVFGDACYPYVNKQLKELARMAGIDKHLTFHTSRHTFATLLVMDGVSIYKIQKFLGHKSVNMTERYLKYDLKMAQVNMEEIDTFS</sequence>
<dbReference type="Proteomes" id="UP000305401">
    <property type="component" value="Unassembled WGS sequence"/>
</dbReference>
<reference evidence="1" key="1">
    <citation type="submission" date="2019-04" db="EMBL/GenBank/DDBJ databases">
        <title>Microbes associate with the intestines of laboratory mice.</title>
        <authorList>
            <person name="Navarre W."/>
            <person name="Wong E."/>
            <person name="Huang K.C."/>
            <person name="Tropini C."/>
            <person name="Ng K."/>
            <person name="Yu B."/>
        </authorList>
    </citation>
    <scope>NUCLEOTIDE SEQUENCE</scope>
    <source>
        <strain evidence="1">NM86_A22</strain>
    </source>
</reference>
<accession>A0AC61S3R9</accession>
<evidence type="ECO:0000313" key="2">
    <source>
        <dbReference type="Proteomes" id="UP000305401"/>
    </source>
</evidence>
<proteinExistence type="predicted"/>
<name>A0AC61S3R9_9BACT</name>
<comment type="caution">
    <text evidence="1">The sequence shown here is derived from an EMBL/GenBank/DDBJ whole genome shotgun (WGS) entry which is preliminary data.</text>
</comment>
<organism evidence="1 2">
    <name type="scientific">Muribaculum caecicola</name>
    <dbReference type="NCBI Taxonomy" id="3038144"/>
    <lineage>
        <taxon>Bacteria</taxon>
        <taxon>Pseudomonadati</taxon>
        <taxon>Bacteroidota</taxon>
        <taxon>Bacteroidia</taxon>
        <taxon>Bacteroidales</taxon>
        <taxon>Muribaculaceae</taxon>
        <taxon>Muribaculum</taxon>
    </lineage>
</organism>
<keyword evidence="2" id="KW-1185">Reference proteome</keyword>
<protein>
    <submittedName>
        <fullName evidence="1">Site-specific integrase</fullName>
    </submittedName>
</protein>
<dbReference type="EMBL" id="SSTG01000176">
    <property type="protein sequence ID" value="THG43824.1"/>
    <property type="molecule type" value="Genomic_DNA"/>
</dbReference>
<gene>
    <name evidence="1" type="ORF">E5990_10065</name>
</gene>